<dbReference type="AlphaFoldDB" id="A0A6J4LLW6"/>
<accession>A0A6J4LLW6</accession>
<dbReference type="InterPro" id="IPR036653">
    <property type="entry name" value="CinA-like_C"/>
</dbReference>
<sequence length="182" mass="18640">MEDLRRCPSGGRWHHRPVPDPLKDVETIAELASAAQLTVGAAESLTGGAVSSALARGSGAADWYRGCVVSYGGQVKYDVLGVTPGPLVSERCAGEMVRGVTRLLGVDVAVSTTGAGGPGSEEGQPAGTVWVGVSVRGEVTCHRLALDGDPGAVVEGATERALELLLTAMRGAARSRGPVRRP</sequence>
<dbReference type="EMBL" id="CADCUH010000071">
    <property type="protein sequence ID" value="CAA9335631.1"/>
    <property type="molecule type" value="Genomic_DNA"/>
</dbReference>
<proteinExistence type="predicted"/>
<evidence type="ECO:0000313" key="3">
    <source>
        <dbReference type="EMBL" id="CAA9335631.1"/>
    </source>
</evidence>
<dbReference type="InterPro" id="IPR008136">
    <property type="entry name" value="CinA_C"/>
</dbReference>
<name>A0A6J4LLW6_9ACTN</name>
<dbReference type="SUPFAM" id="SSF142433">
    <property type="entry name" value="CinA-like"/>
    <property type="match status" value="1"/>
</dbReference>
<feature type="domain" description="CinA C-terminal" evidence="2">
    <location>
        <begin position="26"/>
        <end position="168"/>
    </location>
</feature>
<reference evidence="3" key="1">
    <citation type="submission" date="2020-02" db="EMBL/GenBank/DDBJ databases">
        <authorList>
            <person name="Meier V. D."/>
        </authorList>
    </citation>
    <scope>NUCLEOTIDE SEQUENCE</scope>
    <source>
        <strain evidence="3">AVDCRST_MAG36</strain>
    </source>
</reference>
<feature type="region of interest" description="Disordered" evidence="1">
    <location>
        <begin position="1"/>
        <end position="20"/>
    </location>
</feature>
<dbReference type="Gene3D" id="3.90.950.20">
    <property type="entry name" value="CinA-like"/>
    <property type="match status" value="1"/>
</dbReference>
<dbReference type="NCBIfam" id="TIGR00199">
    <property type="entry name" value="PncC_domain"/>
    <property type="match status" value="1"/>
</dbReference>
<evidence type="ECO:0000256" key="1">
    <source>
        <dbReference type="SAM" id="MobiDB-lite"/>
    </source>
</evidence>
<protein>
    <recommendedName>
        <fullName evidence="2">CinA C-terminal domain-containing protein</fullName>
    </recommendedName>
</protein>
<organism evidence="3">
    <name type="scientific">uncultured Nocardioidaceae bacterium</name>
    <dbReference type="NCBI Taxonomy" id="253824"/>
    <lineage>
        <taxon>Bacteria</taxon>
        <taxon>Bacillati</taxon>
        <taxon>Actinomycetota</taxon>
        <taxon>Actinomycetes</taxon>
        <taxon>Propionibacteriales</taxon>
        <taxon>Nocardioidaceae</taxon>
        <taxon>environmental samples</taxon>
    </lineage>
</organism>
<dbReference type="Pfam" id="PF02464">
    <property type="entry name" value="CinA"/>
    <property type="match status" value="1"/>
</dbReference>
<gene>
    <name evidence="3" type="ORF">AVDCRST_MAG36-1160</name>
</gene>
<evidence type="ECO:0000259" key="2">
    <source>
        <dbReference type="Pfam" id="PF02464"/>
    </source>
</evidence>